<accession>A0A5B0PN81</accession>
<proteinExistence type="predicted"/>
<protein>
    <submittedName>
        <fullName evidence="1">Uncharacterized protein</fullName>
    </submittedName>
</protein>
<name>A0A5B0PN81_PUCGR</name>
<gene>
    <name evidence="1" type="ORF">PGTUg99_032738</name>
</gene>
<sequence length="80" mass="8713">MRNREISCIRIGFPTHVYCEDVAICPKNPEADETVLETVSMTDPKKVADVKAKPNRAQAPVSVGSEIAAEGGQVLMVEDR</sequence>
<dbReference type="EMBL" id="VDEP01000338">
    <property type="protein sequence ID" value="KAA1102396.1"/>
    <property type="molecule type" value="Genomic_DNA"/>
</dbReference>
<comment type="caution">
    <text evidence="1">The sequence shown here is derived from an EMBL/GenBank/DDBJ whole genome shotgun (WGS) entry which is preliminary data.</text>
</comment>
<dbReference type="Proteomes" id="UP000325313">
    <property type="component" value="Unassembled WGS sequence"/>
</dbReference>
<evidence type="ECO:0000313" key="1">
    <source>
        <dbReference type="EMBL" id="KAA1102396.1"/>
    </source>
</evidence>
<organism evidence="1 2">
    <name type="scientific">Puccinia graminis f. sp. tritici</name>
    <dbReference type="NCBI Taxonomy" id="56615"/>
    <lineage>
        <taxon>Eukaryota</taxon>
        <taxon>Fungi</taxon>
        <taxon>Dikarya</taxon>
        <taxon>Basidiomycota</taxon>
        <taxon>Pucciniomycotina</taxon>
        <taxon>Pucciniomycetes</taxon>
        <taxon>Pucciniales</taxon>
        <taxon>Pucciniaceae</taxon>
        <taxon>Puccinia</taxon>
    </lineage>
</organism>
<dbReference type="AlphaFoldDB" id="A0A5B0PN81"/>
<reference evidence="1 2" key="1">
    <citation type="submission" date="2019-05" db="EMBL/GenBank/DDBJ databases">
        <title>Emergence of the Ug99 lineage of the wheat stem rust pathogen through somatic hybridization.</title>
        <authorList>
            <person name="Li F."/>
            <person name="Upadhyaya N.M."/>
            <person name="Sperschneider J."/>
            <person name="Matny O."/>
            <person name="Nguyen-Phuc H."/>
            <person name="Mago R."/>
            <person name="Raley C."/>
            <person name="Miller M.E."/>
            <person name="Silverstein K.A.T."/>
            <person name="Henningsen E."/>
            <person name="Hirsch C.D."/>
            <person name="Visser B."/>
            <person name="Pretorius Z.A."/>
            <person name="Steffenson B.J."/>
            <person name="Schwessinger B."/>
            <person name="Dodds P.N."/>
            <person name="Figueroa M."/>
        </authorList>
    </citation>
    <scope>NUCLEOTIDE SEQUENCE [LARGE SCALE GENOMIC DNA]</scope>
    <source>
        <strain evidence="1 2">Ug99</strain>
    </source>
</reference>
<evidence type="ECO:0000313" key="2">
    <source>
        <dbReference type="Proteomes" id="UP000325313"/>
    </source>
</evidence>